<reference evidence="2" key="1">
    <citation type="submission" date="2014-12" db="EMBL/GenBank/DDBJ databases">
        <title>Insight into the proteome of Arion vulgaris.</title>
        <authorList>
            <person name="Aradska J."/>
            <person name="Bulat T."/>
            <person name="Smidak R."/>
            <person name="Sarate P."/>
            <person name="Gangsoo J."/>
            <person name="Sialana F."/>
            <person name="Bilban M."/>
            <person name="Lubec G."/>
        </authorList>
    </citation>
    <scope>NUCLEOTIDE SEQUENCE</scope>
    <source>
        <tissue evidence="2">Skin</tissue>
    </source>
</reference>
<name>A0A0B7BL80_9EUPU</name>
<gene>
    <name evidence="2" type="primary">ORF190712</name>
</gene>
<feature type="non-terminal residue" evidence="2">
    <location>
        <position position="1"/>
    </location>
</feature>
<protein>
    <submittedName>
        <fullName evidence="2">Uncharacterized protein</fullName>
    </submittedName>
</protein>
<proteinExistence type="predicted"/>
<dbReference type="AlphaFoldDB" id="A0A0B7BL80"/>
<dbReference type="EMBL" id="HACG01046005">
    <property type="protein sequence ID" value="CEK92870.1"/>
    <property type="molecule type" value="Transcribed_RNA"/>
</dbReference>
<keyword evidence="1" id="KW-1133">Transmembrane helix</keyword>
<accession>A0A0B7BL80</accession>
<keyword evidence="1" id="KW-0812">Transmembrane</keyword>
<organism evidence="2">
    <name type="scientific">Arion vulgaris</name>
    <dbReference type="NCBI Taxonomy" id="1028688"/>
    <lineage>
        <taxon>Eukaryota</taxon>
        <taxon>Metazoa</taxon>
        <taxon>Spiralia</taxon>
        <taxon>Lophotrochozoa</taxon>
        <taxon>Mollusca</taxon>
        <taxon>Gastropoda</taxon>
        <taxon>Heterobranchia</taxon>
        <taxon>Euthyneura</taxon>
        <taxon>Panpulmonata</taxon>
        <taxon>Eupulmonata</taxon>
        <taxon>Stylommatophora</taxon>
        <taxon>Helicina</taxon>
        <taxon>Arionoidea</taxon>
        <taxon>Arionidae</taxon>
        <taxon>Arion</taxon>
    </lineage>
</organism>
<sequence length="84" mass="10056">HKNEKEHYLIMLYLLAPVLPLGFIELLILCWEIEITQWRYFGQIKRHDSLLKINLEGNMEGRRARGRRIQLGREHKEMEAQSLA</sequence>
<feature type="transmembrane region" description="Helical" evidence="1">
    <location>
        <begin position="12"/>
        <end position="31"/>
    </location>
</feature>
<evidence type="ECO:0000256" key="1">
    <source>
        <dbReference type="SAM" id="Phobius"/>
    </source>
</evidence>
<keyword evidence="1" id="KW-0472">Membrane</keyword>
<evidence type="ECO:0000313" key="2">
    <source>
        <dbReference type="EMBL" id="CEK92870.1"/>
    </source>
</evidence>